<feature type="compositionally biased region" description="Acidic residues" evidence="1">
    <location>
        <begin position="232"/>
        <end position="245"/>
    </location>
</feature>
<protein>
    <submittedName>
        <fullName evidence="3">Uncharacterized protein</fullName>
    </submittedName>
</protein>
<feature type="compositionally biased region" description="Basic and acidic residues" evidence="1">
    <location>
        <begin position="111"/>
        <end position="134"/>
    </location>
</feature>
<dbReference type="AlphaFoldDB" id="A0A5S6QE80"/>
<feature type="compositionally biased region" description="Basic and acidic residues" evidence="1">
    <location>
        <begin position="213"/>
        <end position="228"/>
    </location>
</feature>
<feature type="region of interest" description="Disordered" evidence="1">
    <location>
        <begin position="84"/>
        <end position="145"/>
    </location>
</feature>
<sequence>MDPTPHDFVRLFDLLMEKLDKCSDEAFIKICSLPEGFSSEKSKMTKDAYRALTVSRLLDTLQPCDRKFFLDVYDEVQVVEQYKEKWPTSEASERTMPVEAEDTASSSQGKEQYRSRKERKGRKEQYRLGKEPNGHKVRHRSGKEPIGYELHETSIHNEKVGRTTLMHRDSICSHHVRSSRTHERIGPKPRKHRSETYDVIEKTKNQNQSTKKNTTDDQEKSAHIKNKGESTGIEDMDLGSEEEDAGQSIIVSSQSATKRVHLASNIAARMPYTAPMASTSGTYPFYTPAVCFPGQPVYFPRPAVGSIGRGISVPVPAPYPLYPIGVPQPMAYVRPVQFNDMSFLRYPPPGIVPVMPSTQYVCPVSELMVIGTQTTAGAPVSSEQPS</sequence>
<organism evidence="2 3">
    <name type="scientific">Trichuris muris</name>
    <name type="common">Mouse whipworm</name>
    <dbReference type="NCBI Taxonomy" id="70415"/>
    <lineage>
        <taxon>Eukaryota</taxon>
        <taxon>Metazoa</taxon>
        <taxon>Ecdysozoa</taxon>
        <taxon>Nematoda</taxon>
        <taxon>Enoplea</taxon>
        <taxon>Dorylaimia</taxon>
        <taxon>Trichinellida</taxon>
        <taxon>Trichuridae</taxon>
        <taxon>Trichuris</taxon>
    </lineage>
</organism>
<dbReference type="Proteomes" id="UP000046395">
    <property type="component" value="Unassembled WGS sequence"/>
</dbReference>
<accession>A0A5S6QE80</accession>
<evidence type="ECO:0000256" key="1">
    <source>
        <dbReference type="SAM" id="MobiDB-lite"/>
    </source>
</evidence>
<dbReference type="WBParaSite" id="TMUE_1000005489.1">
    <property type="protein sequence ID" value="TMUE_1000005489.1"/>
    <property type="gene ID" value="WBGene00288752"/>
</dbReference>
<name>A0A5S6QE80_TRIMR</name>
<reference evidence="3" key="1">
    <citation type="submission" date="2019-12" db="UniProtKB">
        <authorList>
            <consortium name="WormBaseParasite"/>
        </authorList>
    </citation>
    <scope>IDENTIFICATION</scope>
</reference>
<feature type="compositionally biased region" description="Basic and acidic residues" evidence="1">
    <location>
        <begin position="194"/>
        <end position="204"/>
    </location>
</feature>
<proteinExistence type="predicted"/>
<evidence type="ECO:0000313" key="2">
    <source>
        <dbReference type="Proteomes" id="UP000046395"/>
    </source>
</evidence>
<feature type="compositionally biased region" description="Basic and acidic residues" evidence="1">
    <location>
        <begin position="84"/>
        <end position="93"/>
    </location>
</feature>
<keyword evidence="2" id="KW-1185">Reference proteome</keyword>
<evidence type="ECO:0000313" key="3">
    <source>
        <dbReference type="WBParaSite" id="TMUE_1000005489.1"/>
    </source>
</evidence>
<feature type="region of interest" description="Disordered" evidence="1">
    <location>
        <begin position="173"/>
        <end position="245"/>
    </location>
</feature>